<dbReference type="Pfam" id="PF13639">
    <property type="entry name" value="zf-RING_2"/>
    <property type="match status" value="1"/>
</dbReference>
<dbReference type="CDD" id="cd16454">
    <property type="entry name" value="RING-H2_PA-TM-RING"/>
    <property type="match status" value="1"/>
</dbReference>
<keyword evidence="7" id="KW-0472">Membrane</keyword>
<name>A0A1B6FIR6_9HEMI</name>
<dbReference type="PANTHER" id="PTHR46539">
    <property type="entry name" value="E3 UBIQUITIN-PROTEIN LIGASE ATL42"/>
    <property type="match status" value="1"/>
</dbReference>
<evidence type="ECO:0000313" key="11">
    <source>
        <dbReference type="EMBL" id="JAS50092.1"/>
    </source>
</evidence>
<sequence>METWVQVIPTIPITQNHVNIKLQCTVCCENFKVRESACLLECAHMFHPSCIHPWLRLKTTCPVCRHDLQVQEDSQLSNEEDNSDPGISISNSFSDDEMQGQEDNQLSSEDSSQSEISTSDCSSDGELQQDDFQFSTEEDNSDLELSTLESSTNELQILIEENNSDFETSTSNSSSDEGCWI</sequence>
<dbReference type="InterPro" id="IPR013083">
    <property type="entry name" value="Znf_RING/FYVE/PHD"/>
</dbReference>
<reference evidence="11" key="1">
    <citation type="submission" date="2015-11" db="EMBL/GenBank/DDBJ databases">
        <title>De novo transcriptome assembly of four potential Pierce s Disease insect vectors from Arizona vineyards.</title>
        <authorList>
            <person name="Tassone E.E."/>
        </authorList>
    </citation>
    <scope>NUCLEOTIDE SEQUENCE</scope>
</reference>
<evidence type="ECO:0000256" key="2">
    <source>
        <dbReference type="ARBA" id="ARBA00022692"/>
    </source>
</evidence>
<evidence type="ECO:0000256" key="8">
    <source>
        <dbReference type="PROSITE-ProRule" id="PRU00175"/>
    </source>
</evidence>
<evidence type="ECO:0000256" key="4">
    <source>
        <dbReference type="ARBA" id="ARBA00022771"/>
    </source>
</evidence>
<dbReference type="Gene3D" id="3.30.40.10">
    <property type="entry name" value="Zinc/RING finger domain, C3HC4 (zinc finger)"/>
    <property type="match status" value="1"/>
</dbReference>
<dbReference type="EMBL" id="GECZ01019677">
    <property type="protein sequence ID" value="JAS50092.1"/>
    <property type="molecule type" value="Transcribed_RNA"/>
</dbReference>
<proteinExistence type="predicted"/>
<keyword evidence="6" id="KW-1133">Transmembrane helix</keyword>
<feature type="domain" description="RING-type" evidence="10">
    <location>
        <begin position="24"/>
        <end position="65"/>
    </location>
</feature>
<keyword evidence="2" id="KW-0812">Transmembrane</keyword>
<dbReference type="InterPro" id="IPR001841">
    <property type="entry name" value="Znf_RING"/>
</dbReference>
<evidence type="ECO:0000256" key="5">
    <source>
        <dbReference type="ARBA" id="ARBA00022833"/>
    </source>
</evidence>
<dbReference type="PANTHER" id="PTHR46539:SF1">
    <property type="entry name" value="E3 UBIQUITIN-PROTEIN LIGASE ATL42"/>
    <property type="match status" value="1"/>
</dbReference>
<feature type="region of interest" description="Disordered" evidence="9">
    <location>
        <begin position="72"/>
        <end position="149"/>
    </location>
</feature>
<feature type="compositionally biased region" description="Low complexity" evidence="9">
    <location>
        <begin position="101"/>
        <end position="124"/>
    </location>
</feature>
<dbReference type="AlphaFoldDB" id="A0A1B6FIR6"/>
<dbReference type="SMART" id="SM00184">
    <property type="entry name" value="RING"/>
    <property type="match status" value="1"/>
</dbReference>
<comment type="subcellular location">
    <subcellularLocation>
        <location evidence="1">Membrane</location>
    </subcellularLocation>
</comment>
<evidence type="ECO:0000256" key="6">
    <source>
        <dbReference type="ARBA" id="ARBA00022989"/>
    </source>
</evidence>
<evidence type="ECO:0000256" key="7">
    <source>
        <dbReference type="ARBA" id="ARBA00023136"/>
    </source>
</evidence>
<accession>A0A1B6FIR6</accession>
<keyword evidence="5" id="KW-0862">Zinc</keyword>
<dbReference type="GO" id="GO:0016020">
    <property type="term" value="C:membrane"/>
    <property type="evidence" value="ECO:0007669"/>
    <property type="project" value="UniProtKB-SubCell"/>
</dbReference>
<dbReference type="SUPFAM" id="SSF57850">
    <property type="entry name" value="RING/U-box"/>
    <property type="match status" value="1"/>
</dbReference>
<evidence type="ECO:0000259" key="10">
    <source>
        <dbReference type="PROSITE" id="PS50089"/>
    </source>
</evidence>
<evidence type="ECO:0000256" key="9">
    <source>
        <dbReference type="SAM" id="MobiDB-lite"/>
    </source>
</evidence>
<protein>
    <recommendedName>
        <fullName evidence="10">RING-type domain-containing protein</fullName>
    </recommendedName>
</protein>
<evidence type="ECO:0000256" key="1">
    <source>
        <dbReference type="ARBA" id="ARBA00004370"/>
    </source>
</evidence>
<feature type="region of interest" description="Disordered" evidence="9">
    <location>
        <begin position="161"/>
        <end position="181"/>
    </location>
</feature>
<gene>
    <name evidence="11" type="ORF">g.20118</name>
</gene>
<feature type="compositionally biased region" description="Low complexity" evidence="9">
    <location>
        <begin position="165"/>
        <end position="181"/>
    </location>
</feature>
<dbReference type="GO" id="GO:0008270">
    <property type="term" value="F:zinc ion binding"/>
    <property type="evidence" value="ECO:0007669"/>
    <property type="project" value="UniProtKB-KW"/>
</dbReference>
<keyword evidence="3" id="KW-0479">Metal-binding</keyword>
<organism evidence="11">
    <name type="scientific">Cuerna arida</name>
    <dbReference type="NCBI Taxonomy" id="1464854"/>
    <lineage>
        <taxon>Eukaryota</taxon>
        <taxon>Metazoa</taxon>
        <taxon>Ecdysozoa</taxon>
        <taxon>Arthropoda</taxon>
        <taxon>Hexapoda</taxon>
        <taxon>Insecta</taxon>
        <taxon>Pterygota</taxon>
        <taxon>Neoptera</taxon>
        <taxon>Paraneoptera</taxon>
        <taxon>Hemiptera</taxon>
        <taxon>Auchenorrhyncha</taxon>
        <taxon>Membracoidea</taxon>
        <taxon>Cicadellidae</taxon>
        <taxon>Cicadellinae</taxon>
        <taxon>Proconiini</taxon>
        <taxon>Cuerna</taxon>
    </lineage>
</organism>
<keyword evidence="4 8" id="KW-0863">Zinc-finger</keyword>
<evidence type="ECO:0000256" key="3">
    <source>
        <dbReference type="ARBA" id="ARBA00022723"/>
    </source>
</evidence>
<dbReference type="PROSITE" id="PS50089">
    <property type="entry name" value="ZF_RING_2"/>
    <property type="match status" value="1"/>
</dbReference>